<sequence length="508" mass="57066">MATCVVCDSIFEQKLKGFKRISVLSITTPRTFGKVFQKSPQKFFIPGNFICTACLSKLKMVAKHTTKSGKRRWQDRKTPIKHTESAPGSSSSTPAQPSKRQASFSTPKLTEPPLPSFHSPSPVLPSSASESNSEAQLNKTYIQKATEYFESFRYLAGFAILAHNSKAAKKALIETACTIIKKEFRMVQQEQGLILTEKLSRETLARFSWSSAINELAPIMPATVACFNATLPVARQIRRQTSRGRKGCKRNLRPHEVKAEQDRSLGHMLAVALHKKSPKKFNFVQQSVGVELWRQGAPHKVFRTLCHMGISQGVGGARNNVDRLGAEHDQQLLLWKQNLEVSIEVVDANPSTTSGMVAVLEHLQQYVAVKEGKPVENLVGGDGLSIERIIHTQHARNNGENWHHRLDSMWAAPQEFHKEILLLQDSNNRFFVGASIADRGTISQLKSDFNHRALRKDVMSNFQHVWDMYEFTTDGYVLLCAMQLQETTMKSFPSQGTSEDQLDWLHPT</sequence>
<accession>A0ABM1E6T5</accession>
<proteinExistence type="predicted"/>
<evidence type="ECO:0000313" key="4">
    <source>
        <dbReference type="RefSeq" id="XP_014667906.1"/>
    </source>
</evidence>
<dbReference type="RefSeq" id="XP_014667906.1">
    <property type="nucleotide sequence ID" value="XM_014812420.1"/>
</dbReference>
<feature type="compositionally biased region" description="Basic residues" evidence="1">
    <location>
        <begin position="65"/>
        <end position="74"/>
    </location>
</feature>
<dbReference type="GeneID" id="106809356"/>
<protein>
    <submittedName>
        <fullName evidence="4">Uncharacterized protein LOC106809356</fullName>
    </submittedName>
</protein>
<keyword evidence="3" id="KW-1185">Reference proteome</keyword>
<organism evidence="3 4">
    <name type="scientific">Priapulus caudatus</name>
    <name type="common">Priapulid worm</name>
    <dbReference type="NCBI Taxonomy" id="37621"/>
    <lineage>
        <taxon>Eukaryota</taxon>
        <taxon>Metazoa</taxon>
        <taxon>Ecdysozoa</taxon>
        <taxon>Scalidophora</taxon>
        <taxon>Priapulida</taxon>
        <taxon>Priapulimorpha</taxon>
        <taxon>Priapulimorphida</taxon>
        <taxon>Priapulidae</taxon>
        <taxon>Priapulus</taxon>
    </lineage>
</organism>
<evidence type="ECO:0000313" key="3">
    <source>
        <dbReference type="Proteomes" id="UP000695022"/>
    </source>
</evidence>
<feature type="domain" description="DUF6589" evidence="2">
    <location>
        <begin position="342"/>
        <end position="499"/>
    </location>
</feature>
<dbReference type="Pfam" id="PF20231">
    <property type="entry name" value="DUF6589"/>
    <property type="match status" value="1"/>
</dbReference>
<feature type="compositionally biased region" description="Basic and acidic residues" evidence="1">
    <location>
        <begin position="75"/>
        <end position="84"/>
    </location>
</feature>
<feature type="region of interest" description="Disordered" evidence="1">
    <location>
        <begin position="65"/>
        <end position="130"/>
    </location>
</feature>
<reference evidence="4" key="1">
    <citation type="submission" date="2025-08" db="UniProtKB">
        <authorList>
            <consortium name="RefSeq"/>
        </authorList>
    </citation>
    <scope>IDENTIFICATION</scope>
</reference>
<dbReference type="InterPro" id="IPR046496">
    <property type="entry name" value="DUF6589"/>
</dbReference>
<gene>
    <name evidence="4" type="primary">LOC106809356</name>
</gene>
<evidence type="ECO:0000259" key="2">
    <source>
        <dbReference type="Pfam" id="PF20231"/>
    </source>
</evidence>
<feature type="compositionally biased region" description="Polar residues" evidence="1">
    <location>
        <begin position="86"/>
        <end position="108"/>
    </location>
</feature>
<dbReference type="Proteomes" id="UP000695022">
    <property type="component" value="Unplaced"/>
</dbReference>
<evidence type="ECO:0000256" key="1">
    <source>
        <dbReference type="SAM" id="MobiDB-lite"/>
    </source>
</evidence>
<name>A0ABM1E6T5_PRICU</name>